<dbReference type="RefSeq" id="WP_130158865.1">
    <property type="nucleotide sequence ID" value="NZ_SGIS01000023.1"/>
</dbReference>
<dbReference type="InterPro" id="IPR002347">
    <property type="entry name" value="SDR_fam"/>
</dbReference>
<organism evidence="1 2">
    <name type="scientific">Sphingomonas populi</name>
    <dbReference type="NCBI Taxonomy" id="2484750"/>
    <lineage>
        <taxon>Bacteria</taxon>
        <taxon>Pseudomonadati</taxon>
        <taxon>Pseudomonadota</taxon>
        <taxon>Alphaproteobacteria</taxon>
        <taxon>Sphingomonadales</taxon>
        <taxon>Sphingomonadaceae</taxon>
        <taxon>Sphingomonas</taxon>
    </lineage>
</organism>
<name>A0A4Q6XUM0_9SPHN</name>
<dbReference type="OrthoDB" id="5513072at2"/>
<comment type="caution">
    <text evidence="1">The sequence shown here is derived from an EMBL/GenBank/DDBJ whole genome shotgun (WGS) entry which is preliminary data.</text>
</comment>
<dbReference type="PANTHER" id="PTHR43431:SF7">
    <property type="entry name" value="OXIDOREDUCTASE, SHORT CHAIN DEHYDROGENASE_REDUCTASE FAMILY (AFU_ORTHOLOGUE AFUA_5G14000)"/>
    <property type="match status" value="1"/>
</dbReference>
<dbReference type="AlphaFoldDB" id="A0A4Q6XUM0"/>
<keyword evidence="2" id="KW-1185">Reference proteome</keyword>
<evidence type="ECO:0000313" key="2">
    <source>
        <dbReference type="Proteomes" id="UP000292085"/>
    </source>
</evidence>
<dbReference type="Pfam" id="PF00106">
    <property type="entry name" value="adh_short"/>
    <property type="match status" value="1"/>
</dbReference>
<dbReference type="Gene3D" id="3.40.50.720">
    <property type="entry name" value="NAD(P)-binding Rossmann-like Domain"/>
    <property type="match status" value="1"/>
</dbReference>
<protein>
    <submittedName>
        <fullName evidence="1">SDR family NAD(P)-dependent oxidoreductase</fullName>
    </submittedName>
</protein>
<evidence type="ECO:0000313" key="1">
    <source>
        <dbReference type="EMBL" id="RZF63615.1"/>
    </source>
</evidence>
<dbReference type="EMBL" id="SGIS01000023">
    <property type="protein sequence ID" value="RZF63615.1"/>
    <property type="molecule type" value="Genomic_DNA"/>
</dbReference>
<dbReference type="InterPro" id="IPR036291">
    <property type="entry name" value="NAD(P)-bd_dom_sf"/>
</dbReference>
<dbReference type="PANTHER" id="PTHR43431">
    <property type="entry name" value="OXIDOREDUCTASE, SHORT CHAIN DEHYDROGENASE/REDUCTASE FAMILY (AFU_ORTHOLOGUE AFUA_5G14000)"/>
    <property type="match status" value="1"/>
</dbReference>
<dbReference type="SUPFAM" id="SSF51735">
    <property type="entry name" value="NAD(P)-binding Rossmann-fold domains"/>
    <property type="match status" value="1"/>
</dbReference>
<gene>
    <name evidence="1" type="ORF">EWE75_14865</name>
</gene>
<proteinExistence type="predicted"/>
<reference evidence="1 2" key="1">
    <citation type="submission" date="2019-02" db="EMBL/GenBank/DDBJ databases">
        <authorList>
            <person name="Li Y."/>
        </authorList>
    </citation>
    <scope>NUCLEOTIDE SEQUENCE [LARGE SCALE GENOMIC DNA]</scope>
    <source>
        <strain evidence="1 2">3-7</strain>
    </source>
</reference>
<sequence>MTDQKTIAIFGAGPGLGASLAKKFGSESFKIALVARNAETLAESVTELAANGIEAKAFPADLTDTKGLPHLVRSIEDHFGGIDVAVYAPVSADASFVPAAQLDANMMERISRLYILGPIEIGHSILQNMLTRGGGALIVVDGVTAIYTMPGLSGVGPAFAAVRNWILTLHEEVKHQGVYAGTLHIAALIDRSAGLKLAASIDGALDPAFPIIDPDDIAQEIWKLVTDRDRVEAILPVMPQA</sequence>
<accession>A0A4Q6XUM0</accession>
<dbReference type="Proteomes" id="UP000292085">
    <property type="component" value="Unassembled WGS sequence"/>
</dbReference>
<dbReference type="PRINTS" id="PR00081">
    <property type="entry name" value="GDHRDH"/>
</dbReference>